<dbReference type="Gene3D" id="1.20.1260.10">
    <property type="match status" value="1"/>
</dbReference>
<evidence type="ECO:0000256" key="8">
    <source>
        <dbReference type="PIRSR" id="PIRSR601519-1"/>
    </source>
</evidence>
<dbReference type="EMBL" id="CAJNYU010001458">
    <property type="protein sequence ID" value="CAF3441095.1"/>
    <property type="molecule type" value="Genomic_DNA"/>
</dbReference>
<evidence type="ECO:0000313" key="22">
    <source>
        <dbReference type="Proteomes" id="UP000663869"/>
    </source>
</evidence>
<comment type="function">
    <text evidence="6">Stores iron in a soluble, non-toxic, readily available form. Important for iron homeostasis. Has ferroxidase activity. Iron is taken up in the ferrous form and deposited as ferric hydroxides after oxidation.</text>
</comment>
<evidence type="ECO:0000256" key="3">
    <source>
        <dbReference type="ARBA" id="ARBA00022723"/>
    </source>
</evidence>
<dbReference type="GO" id="GO:0008199">
    <property type="term" value="F:ferric iron binding"/>
    <property type="evidence" value="ECO:0007669"/>
    <property type="project" value="InterPro"/>
</dbReference>
<dbReference type="SUPFAM" id="SSF47240">
    <property type="entry name" value="Ferritin-like"/>
    <property type="match status" value="1"/>
</dbReference>
<dbReference type="GO" id="GO:0004322">
    <property type="term" value="F:ferroxidase activity"/>
    <property type="evidence" value="ECO:0007669"/>
    <property type="project" value="UniProtKB-EC"/>
</dbReference>
<dbReference type="EMBL" id="CAJOBQ010002450">
    <property type="protein sequence ID" value="CAF4560818.1"/>
    <property type="molecule type" value="Genomic_DNA"/>
</dbReference>
<dbReference type="GO" id="GO:0006826">
    <property type="term" value="P:iron ion transport"/>
    <property type="evidence" value="ECO:0007669"/>
    <property type="project" value="InterPro"/>
</dbReference>
<dbReference type="GO" id="GO:0005737">
    <property type="term" value="C:cytoplasm"/>
    <property type="evidence" value="ECO:0007669"/>
    <property type="project" value="TreeGrafter"/>
</dbReference>
<evidence type="ECO:0000259" key="11">
    <source>
        <dbReference type="PROSITE" id="PS50905"/>
    </source>
</evidence>
<feature type="compositionally biased region" description="Polar residues" evidence="10">
    <location>
        <begin position="7"/>
        <end position="21"/>
    </location>
</feature>
<feature type="domain" description="Ferritin-like diiron" evidence="11">
    <location>
        <begin position="29"/>
        <end position="178"/>
    </location>
</feature>
<dbReference type="InterPro" id="IPR009078">
    <property type="entry name" value="Ferritin-like_SF"/>
</dbReference>
<dbReference type="Proteomes" id="UP000663872">
    <property type="component" value="Unassembled WGS sequence"/>
</dbReference>
<evidence type="ECO:0000313" key="12">
    <source>
        <dbReference type="EMBL" id="CAF3441095.1"/>
    </source>
</evidence>
<dbReference type="PANTHER" id="PTHR11431:SF75">
    <property type="entry name" value="FERRITIN"/>
    <property type="match status" value="1"/>
</dbReference>
<evidence type="ECO:0000313" key="18">
    <source>
        <dbReference type="EMBL" id="CAF4522750.1"/>
    </source>
</evidence>
<comment type="function">
    <text evidence="9">Stores iron in a soluble, non-toxic, readily available form. Important for iron homeostasis. Iron is taken up in the ferrous form and deposited as ferric hydroxides after oxidation.</text>
</comment>
<evidence type="ECO:0000313" key="19">
    <source>
        <dbReference type="EMBL" id="CAF4560818.1"/>
    </source>
</evidence>
<keyword evidence="4 9" id="KW-0560">Oxidoreductase</keyword>
<evidence type="ECO:0000256" key="2">
    <source>
        <dbReference type="ARBA" id="ARBA00022434"/>
    </source>
</evidence>
<dbReference type="Proteomes" id="UP000663865">
    <property type="component" value="Unassembled WGS sequence"/>
</dbReference>
<dbReference type="EMBL" id="CAJOBO010004500">
    <property type="protein sequence ID" value="CAF4522750.1"/>
    <property type="molecule type" value="Genomic_DNA"/>
</dbReference>
<name>A0A818DDL7_9BILA</name>
<dbReference type="EC" id="1.16.3.1" evidence="9"/>
<feature type="binding site" evidence="8">
    <location>
        <position position="126"/>
    </location>
    <ligand>
        <name>Fe cation</name>
        <dbReference type="ChEBI" id="CHEBI:24875"/>
        <label>1</label>
    </ligand>
</feature>
<dbReference type="Pfam" id="PF00210">
    <property type="entry name" value="Ferritin"/>
    <property type="match status" value="1"/>
</dbReference>
<dbReference type="InterPro" id="IPR001519">
    <property type="entry name" value="Ferritin"/>
</dbReference>
<dbReference type="Proteomes" id="UP000663833">
    <property type="component" value="Unassembled WGS sequence"/>
</dbReference>
<feature type="binding site" evidence="8">
    <location>
        <position position="84"/>
    </location>
    <ligand>
        <name>Fe cation</name>
        <dbReference type="ChEBI" id="CHEBI:24875"/>
        <label>1</label>
    </ligand>
</feature>
<feature type="binding site" evidence="8">
    <location>
        <position position="81"/>
    </location>
    <ligand>
        <name>Fe cation</name>
        <dbReference type="ChEBI" id="CHEBI:24875"/>
        <label>1</label>
    </ligand>
</feature>
<evidence type="ECO:0000313" key="20">
    <source>
        <dbReference type="EMBL" id="CAF4871501.1"/>
    </source>
</evidence>
<dbReference type="Proteomes" id="UP000663838">
    <property type="component" value="Unassembled WGS sequence"/>
</dbReference>
<accession>A0A818DDL7</accession>
<evidence type="ECO:0000256" key="9">
    <source>
        <dbReference type="RuleBase" id="RU361145"/>
    </source>
</evidence>
<keyword evidence="5 8" id="KW-0408">Iron</keyword>
<evidence type="ECO:0000313" key="14">
    <source>
        <dbReference type="EMBL" id="CAF3467971.1"/>
    </source>
</evidence>
<proteinExistence type="inferred from homology"/>
<feature type="region of interest" description="Disordered" evidence="10">
    <location>
        <begin position="1"/>
        <end position="21"/>
    </location>
</feature>
<gene>
    <name evidence="12" type="ORF">FME351_LOCUS12662</name>
    <name evidence="13" type="ORF">GRG538_LOCUS14917</name>
    <name evidence="18" type="ORF">HFQ381_LOCUS29230</name>
    <name evidence="15" type="ORF">KIK155_LOCUS17425</name>
    <name evidence="16" type="ORF">LUA448_LOCUS27434</name>
    <name evidence="20" type="ORF">QYT958_LOCUS28679</name>
    <name evidence="14" type="ORF">TIS948_LOCUS33121</name>
    <name evidence="21" type="ORF">TOA249_LOCUS30405</name>
    <name evidence="19" type="ORF">TSG867_LOCUS25295</name>
    <name evidence="17" type="ORF">UJA718_LOCUS10546</name>
</gene>
<evidence type="ECO:0000256" key="1">
    <source>
        <dbReference type="ARBA" id="ARBA00007513"/>
    </source>
</evidence>
<dbReference type="GO" id="GO:0008198">
    <property type="term" value="F:ferrous iron binding"/>
    <property type="evidence" value="ECO:0007669"/>
    <property type="project" value="TreeGrafter"/>
</dbReference>
<dbReference type="PROSITE" id="PS50905">
    <property type="entry name" value="FERRITIN_LIKE"/>
    <property type="match status" value="1"/>
</dbReference>
<evidence type="ECO:0000313" key="17">
    <source>
        <dbReference type="EMBL" id="CAF4267288.1"/>
    </source>
</evidence>
<dbReference type="EMBL" id="CAJNYT010002313">
    <property type="protein sequence ID" value="CAF3460772.1"/>
    <property type="molecule type" value="Genomic_DNA"/>
</dbReference>
<dbReference type="CDD" id="cd01056">
    <property type="entry name" value="Euk_Ferritin"/>
    <property type="match status" value="1"/>
</dbReference>
<dbReference type="EMBL" id="CAJOBS010005271">
    <property type="protein sequence ID" value="CAF4896649.1"/>
    <property type="molecule type" value="Genomic_DNA"/>
</dbReference>
<dbReference type="EMBL" id="CAJNXB010006124">
    <property type="protein sequence ID" value="CAF3467971.1"/>
    <property type="molecule type" value="Genomic_DNA"/>
</dbReference>
<dbReference type="Proteomes" id="UP000663869">
    <property type="component" value="Unassembled WGS sequence"/>
</dbReference>
<evidence type="ECO:0000256" key="5">
    <source>
        <dbReference type="ARBA" id="ARBA00023004"/>
    </source>
</evidence>
<evidence type="ECO:0000313" key="16">
    <source>
        <dbReference type="EMBL" id="CAF3540393.1"/>
    </source>
</evidence>
<organism evidence="12 22">
    <name type="scientific">Rotaria socialis</name>
    <dbReference type="NCBI Taxonomy" id="392032"/>
    <lineage>
        <taxon>Eukaryota</taxon>
        <taxon>Metazoa</taxon>
        <taxon>Spiralia</taxon>
        <taxon>Gnathifera</taxon>
        <taxon>Rotifera</taxon>
        <taxon>Eurotatoria</taxon>
        <taxon>Bdelloidea</taxon>
        <taxon>Philodinida</taxon>
        <taxon>Philodinidae</taxon>
        <taxon>Rotaria</taxon>
    </lineage>
</organism>
<dbReference type="OrthoDB" id="186462at2759"/>
<dbReference type="GO" id="GO:0006879">
    <property type="term" value="P:intracellular iron ion homeostasis"/>
    <property type="evidence" value="ECO:0007669"/>
    <property type="project" value="UniProtKB-KW"/>
</dbReference>
<evidence type="ECO:0000256" key="6">
    <source>
        <dbReference type="ARBA" id="ARBA00025111"/>
    </source>
</evidence>
<evidence type="ECO:0000256" key="7">
    <source>
        <dbReference type="ARBA" id="ARBA00047990"/>
    </source>
</evidence>
<evidence type="ECO:0000313" key="13">
    <source>
        <dbReference type="EMBL" id="CAF3460772.1"/>
    </source>
</evidence>
<dbReference type="EMBL" id="CAJOBP010001245">
    <property type="protein sequence ID" value="CAF4267288.1"/>
    <property type="molecule type" value="Genomic_DNA"/>
</dbReference>
<comment type="catalytic activity">
    <reaction evidence="7 9">
        <text>4 Fe(2+) + O2 + 4 H(+) = 4 Fe(3+) + 2 H2O</text>
        <dbReference type="Rhea" id="RHEA:11148"/>
        <dbReference type="ChEBI" id="CHEBI:15377"/>
        <dbReference type="ChEBI" id="CHEBI:15378"/>
        <dbReference type="ChEBI" id="CHEBI:15379"/>
        <dbReference type="ChEBI" id="CHEBI:29033"/>
        <dbReference type="ChEBI" id="CHEBI:29034"/>
        <dbReference type="EC" id="1.16.3.1"/>
    </reaction>
</comment>
<dbReference type="InterPro" id="IPR009040">
    <property type="entry name" value="Ferritin-like_diiron"/>
</dbReference>
<keyword evidence="2 9" id="KW-0409">Iron storage</keyword>
<evidence type="ECO:0000313" key="15">
    <source>
        <dbReference type="EMBL" id="CAF3530401.1"/>
    </source>
</evidence>
<dbReference type="PANTHER" id="PTHR11431">
    <property type="entry name" value="FERRITIN"/>
    <property type="match status" value="1"/>
</dbReference>
<evidence type="ECO:0000256" key="10">
    <source>
        <dbReference type="SAM" id="MobiDB-lite"/>
    </source>
</evidence>
<protein>
    <recommendedName>
        <fullName evidence="9">Ferritin</fullName>
        <ecNumber evidence="9">1.16.3.1</ecNumber>
    </recommendedName>
</protein>
<keyword evidence="3 8" id="KW-0479">Metal-binding</keyword>
<dbReference type="InterPro" id="IPR012347">
    <property type="entry name" value="Ferritin-like"/>
</dbReference>
<dbReference type="EMBL" id="CAJNYD010003741">
    <property type="protein sequence ID" value="CAF3540393.1"/>
    <property type="molecule type" value="Genomic_DNA"/>
</dbReference>
<comment type="similarity">
    <text evidence="1 9">Belongs to the ferritin family.</text>
</comment>
<dbReference type="Proteomes" id="UP000663825">
    <property type="component" value="Unassembled WGS sequence"/>
</dbReference>
<dbReference type="Proteomes" id="UP000663862">
    <property type="component" value="Unassembled WGS sequence"/>
</dbReference>
<evidence type="ECO:0000313" key="21">
    <source>
        <dbReference type="EMBL" id="CAF4896649.1"/>
    </source>
</evidence>
<reference evidence="12" key="1">
    <citation type="submission" date="2021-02" db="EMBL/GenBank/DDBJ databases">
        <authorList>
            <person name="Nowell W R."/>
        </authorList>
    </citation>
    <scope>NUCLEOTIDE SEQUENCE</scope>
</reference>
<dbReference type="Proteomes" id="UP000663873">
    <property type="component" value="Unassembled WGS sequence"/>
</dbReference>
<feature type="binding site" evidence="8">
    <location>
        <position position="46"/>
    </location>
    <ligand>
        <name>Fe cation</name>
        <dbReference type="ChEBI" id="CHEBI:24875"/>
        <label>1</label>
    </ligand>
</feature>
<feature type="binding site" evidence="8">
    <location>
        <position position="160"/>
    </location>
    <ligand>
        <name>Fe cation</name>
        <dbReference type="ChEBI" id="CHEBI:24875"/>
        <label>1</label>
    </ligand>
</feature>
<dbReference type="Proteomes" id="UP000663848">
    <property type="component" value="Unassembled WGS sequence"/>
</dbReference>
<dbReference type="Proteomes" id="UP000663851">
    <property type="component" value="Unassembled WGS sequence"/>
</dbReference>
<evidence type="ECO:0000256" key="4">
    <source>
        <dbReference type="ARBA" id="ARBA00023002"/>
    </source>
</evidence>
<comment type="caution">
    <text evidence="12">The sequence shown here is derived from an EMBL/GenBank/DDBJ whole genome shotgun (WGS) entry which is preliminary data.</text>
</comment>
<dbReference type="AlphaFoldDB" id="A0A818DDL7"/>
<keyword evidence="23" id="KW-1185">Reference proteome</keyword>
<dbReference type="EMBL" id="CAJNYV010003047">
    <property type="protein sequence ID" value="CAF3530401.1"/>
    <property type="molecule type" value="Genomic_DNA"/>
</dbReference>
<dbReference type="InterPro" id="IPR008331">
    <property type="entry name" value="Ferritin_DPS_dom"/>
</dbReference>
<sequence>MEKKNETQQPGTQSGFISSNQPSEDLVRFNYHLDNEGLINRQINLELHASYVYMAMAHYFNRPNVALKGHYDFFQKMSKEEQEHANKFMEYQNKRGGTIVLLDLKKPQQQSWRSPLEAHEMALQLEKDVYQALLEIHTSATEHHDPHLTNFLEDEFLNEQVKSLDEFARYITNLRRAGPGLGEYIFDKEELQE</sequence>
<dbReference type="EMBL" id="CAJOBR010007941">
    <property type="protein sequence ID" value="CAF4871501.1"/>
    <property type="molecule type" value="Genomic_DNA"/>
</dbReference>
<dbReference type="FunFam" id="1.20.1260.10:FF:000002">
    <property type="entry name" value="Ferritin, mitochondrial"/>
    <property type="match status" value="1"/>
</dbReference>
<evidence type="ECO:0000313" key="23">
    <source>
        <dbReference type="Proteomes" id="UP000663873"/>
    </source>
</evidence>